<gene>
    <name evidence="1" type="ORF">SDC9_154650</name>
</gene>
<dbReference type="InterPro" id="IPR021443">
    <property type="entry name" value="DUF3093"/>
</dbReference>
<dbReference type="AlphaFoldDB" id="A0A645F0V6"/>
<evidence type="ECO:0008006" key="2">
    <source>
        <dbReference type="Google" id="ProtNLM"/>
    </source>
</evidence>
<dbReference type="EMBL" id="VSSQ01053346">
    <property type="protein sequence ID" value="MPN07380.1"/>
    <property type="molecule type" value="Genomic_DNA"/>
</dbReference>
<organism evidence="1">
    <name type="scientific">bioreactor metagenome</name>
    <dbReference type="NCBI Taxonomy" id="1076179"/>
    <lineage>
        <taxon>unclassified sequences</taxon>
        <taxon>metagenomes</taxon>
        <taxon>ecological metagenomes</taxon>
    </lineage>
</organism>
<reference evidence="1" key="1">
    <citation type="submission" date="2019-08" db="EMBL/GenBank/DDBJ databases">
        <authorList>
            <person name="Kucharzyk K."/>
            <person name="Murdoch R.W."/>
            <person name="Higgins S."/>
            <person name="Loffler F."/>
        </authorList>
    </citation>
    <scope>NUCLEOTIDE SEQUENCE</scope>
</reference>
<dbReference type="Pfam" id="PF11292">
    <property type="entry name" value="DUF3093"/>
    <property type="match status" value="1"/>
</dbReference>
<sequence>MGAGADVQAFLATRPYIRRVVEVTLADPADPHPYWLISSRHPEELADAIRRAAHR</sequence>
<comment type="caution">
    <text evidence="1">The sequence shown here is derived from an EMBL/GenBank/DDBJ whole genome shotgun (WGS) entry which is preliminary data.</text>
</comment>
<name>A0A645F0V6_9ZZZZ</name>
<proteinExistence type="predicted"/>
<accession>A0A645F0V6</accession>
<protein>
    <recommendedName>
        <fullName evidence="2">DUF3093 domain-containing protein</fullName>
    </recommendedName>
</protein>
<evidence type="ECO:0000313" key="1">
    <source>
        <dbReference type="EMBL" id="MPN07380.1"/>
    </source>
</evidence>